<keyword evidence="1" id="KW-0472">Membrane</keyword>
<keyword evidence="1" id="KW-1133">Transmembrane helix</keyword>
<dbReference type="RefSeq" id="XP_026659993.1">
    <property type="nucleotide sequence ID" value="XM_026804192.2"/>
</dbReference>
<evidence type="ECO:0000313" key="9">
    <source>
        <dbReference type="RefSeq" id="XP_026659993.1"/>
    </source>
</evidence>
<dbReference type="GO" id="GO:0080120">
    <property type="term" value="P:CAAX-box protein maturation"/>
    <property type="evidence" value="ECO:0007669"/>
    <property type="project" value="UniProtKB-ARBA"/>
</dbReference>
<evidence type="ECO:0000313" key="6">
    <source>
        <dbReference type="RefSeq" id="XP_008788010.1"/>
    </source>
</evidence>
<protein>
    <submittedName>
        <fullName evidence="4 5">Uncharacterized protein LOC103705897 isoform X1</fullName>
    </submittedName>
</protein>
<proteinExistence type="predicted"/>
<dbReference type="OrthoDB" id="548974at2759"/>
<reference evidence="4 5" key="2">
    <citation type="submission" date="2025-04" db="UniProtKB">
        <authorList>
            <consortium name="RefSeq"/>
        </authorList>
    </citation>
    <scope>IDENTIFICATION</scope>
    <source>
        <tissue evidence="4 5">Young leaves</tissue>
    </source>
</reference>
<organism evidence="3 8">
    <name type="scientific">Phoenix dactylifera</name>
    <name type="common">Date palm</name>
    <dbReference type="NCBI Taxonomy" id="42345"/>
    <lineage>
        <taxon>Eukaryota</taxon>
        <taxon>Viridiplantae</taxon>
        <taxon>Streptophyta</taxon>
        <taxon>Embryophyta</taxon>
        <taxon>Tracheophyta</taxon>
        <taxon>Spermatophyta</taxon>
        <taxon>Magnoliopsida</taxon>
        <taxon>Liliopsida</taxon>
        <taxon>Arecaceae</taxon>
        <taxon>Coryphoideae</taxon>
        <taxon>Phoeniceae</taxon>
        <taxon>Phoenix</taxon>
    </lineage>
</organism>
<feature type="transmembrane region" description="Helical" evidence="1">
    <location>
        <begin position="173"/>
        <end position="195"/>
    </location>
</feature>
<dbReference type="RefSeq" id="XP_026659991.1">
    <property type="nucleotide sequence ID" value="XM_026804190.2"/>
</dbReference>
<accession>A0A8B8J3N1</accession>
<evidence type="ECO:0000313" key="3">
    <source>
        <dbReference type="Proteomes" id="UP000228380"/>
    </source>
</evidence>
<keyword evidence="3" id="KW-1185">Reference proteome</keyword>
<dbReference type="RefSeq" id="XP_026659992.1">
    <property type="nucleotide sequence ID" value="XM_026804191.2"/>
</dbReference>
<feature type="transmembrane region" description="Helical" evidence="1">
    <location>
        <begin position="300"/>
        <end position="320"/>
    </location>
</feature>
<evidence type="ECO:0000313" key="7">
    <source>
        <dbReference type="RefSeq" id="XP_026659991.1"/>
    </source>
</evidence>
<sequence length="332" mass="37335">MSLLPWLYPLRFTLLQHSHPTTKLSSLGSKKFTTYRSMREAPKFWCSSSREGPGEFCSKENLEGKEFKICRPWHVPWDWKVTACVMMPYLISTIFTGFMESGGSGGLLKPYSETMLSQMHSTDEIAMQLFMDQLLKSVAKLSVLYMFVRPHQPFPDDIFSFRWGRPFNLQNGWILWASGGLVIASFAVFLVKALISASSAGQTPNQAEFLVQLLPFIDSSNLSTFWLLGTLGILAPVCEETVYRGFLMTSLTKCRFPLPVSVALSSALFTIAHHSPGKSIEIFIFGLLLGLVYAQTRNLLAPITMHACWNAGVIIILTYLHSQGHEIQKYVL</sequence>
<dbReference type="RefSeq" id="XP_008788009.1">
    <property type="nucleotide sequence ID" value="XM_008789787.3"/>
</dbReference>
<dbReference type="GO" id="GO:0004175">
    <property type="term" value="F:endopeptidase activity"/>
    <property type="evidence" value="ECO:0007669"/>
    <property type="project" value="UniProtKB-ARBA"/>
</dbReference>
<evidence type="ECO:0000313" key="4">
    <source>
        <dbReference type="RefSeq" id="XP_008788008.1"/>
    </source>
</evidence>
<dbReference type="KEGG" id="pda:103705897"/>
<dbReference type="InterPro" id="IPR003675">
    <property type="entry name" value="Rce1/LyrA-like_dom"/>
</dbReference>
<dbReference type="GeneID" id="103705897"/>
<dbReference type="PANTHER" id="PTHR43592:SF15">
    <property type="entry name" value="CAAX AMINO TERMINAL PROTEASE FAMILY PROTEIN"/>
    <property type="match status" value="1"/>
</dbReference>
<dbReference type="RefSeq" id="XP_008788010.1">
    <property type="nucleotide sequence ID" value="XM_008789788.3"/>
</dbReference>
<evidence type="ECO:0000256" key="1">
    <source>
        <dbReference type="SAM" id="Phobius"/>
    </source>
</evidence>
<feature type="domain" description="CAAX prenyl protease 2/Lysostaphin resistance protein A-like" evidence="2">
    <location>
        <begin position="223"/>
        <end position="311"/>
    </location>
</feature>
<dbReference type="Proteomes" id="UP000228380">
    <property type="component" value="Chromosome 12"/>
</dbReference>
<dbReference type="Pfam" id="PF02517">
    <property type="entry name" value="Rce1-like"/>
    <property type="match status" value="1"/>
</dbReference>
<dbReference type="PANTHER" id="PTHR43592">
    <property type="entry name" value="CAAX AMINO TERMINAL PROTEASE"/>
    <property type="match status" value="1"/>
</dbReference>
<evidence type="ECO:0000259" key="2">
    <source>
        <dbReference type="Pfam" id="PF02517"/>
    </source>
</evidence>
<evidence type="ECO:0000313" key="5">
    <source>
        <dbReference type="RefSeq" id="XP_008788009.1"/>
    </source>
</evidence>
<name>A0A8B8J3N1_PHODC</name>
<keyword evidence="1" id="KW-0812">Transmembrane</keyword>
<gene>
    <name evidence="4 5 6 7 8 9" type="primary">LOC103705897</name>
</gene>
<dbReference type="RefSeq" id="XP_008788008.1">
    <property type="nucleotide sequence ID" value="XM_008789786.4"/>
</dbReference>
<dbReference type="AlphaFoldDB" id="A0A8B8J3N1"/>
<evidence type="ECO:0000313" key="8">
    <source>
        <dbReference type="RefSeq" id="XP_026659992.1"/>
    </source>
</evidence>
<reference evidence="3" key="1">
    <citation type="journal article" date="2019" name="Nat. Commun.">
        <title>Genome-wide association mapping of date palm fruit traits.</title>
        <authorList>
            <person name="Hazzouri K.M."/>
            <person name="Gros-Balthazard M."/>
            <person name="Flowers J.M."/>
            <person name="Copetti D."/>
            <person name="Lemansour A."/>
            <person name="Lebrun M."/>
            <person name="Masmoudi K."/>
            <person name="Ferrand S."/>
            <person name="Dhar M.I."/>
            <person name="Fresquez Z.A."/>
            <person name="Rosas U."/>
            <person name="Zhang J."/>
            <person name="Talag J."/>
            <person name="Lee S."/>
            <person name="Kudrna D."/>
            <person name="Powell R.F."/>
            <person name="Leitch I.J."/>
            <person name="Krueger R.R."/>
            <person name="Wing R.A."/>
            <person name="Amiri K.M.A."/>
            <person name="Purugganan M.D."/>
        </authorList>
    </citation>
    <scope>NUCLEOTIDE SEQUENCE [LARGE SCALE GENOMIC DNA]</scope>
    <source>
        <strain evidence="3">cv. Khalas</strain>
    </source>
</reference>